<dbReference type="PANTHER" id="PTHR33119">
    <property type="entry name" value="IFI3P"/>
    <property type="match status" value="1"/>
</dbReference>
<name>A0A226D117_FOLCA</name>
<dbReference type="EMBL" id="LNIX01000043">
    <property type="protein sequence ID" value="OXA38873.1"/>
    <property type="molecule type" value="Genomic_DNA"/>
</dbReference>
<evidence type="ECO:0000313" key="3">
    <source>
        <dbReference type="Proteomes" id="UP000198287"/>
    </source>
</evidence>
<organism evidence="2 3">
    <name type="scientific">Folsomia candida</name>
    <name type="common">Springtail</name>
    <dbReference type="NCBI Taxonomy" id="158441"/>
    <lineage>
        <taxon>Eukaryota</taxon>
        <taxon>Metazoa</taxon>
        <taxon>Ecdysozoa</taxon>
        <taxon>Arthropoda</taxon>
        <taxon>Hexapoda</taxon>
        <taxon>Collembola</taxon>
        <taxon>Entomobryomorpha</taxon>
        <taxon>Isotomoidea</taxon>
        <taxon>Isotomidae</taxon>
        <taxon>Proisotominae</taxon>
        <taxon>Folsomia</taxon>
    </lineage>
</organism>
<dbReference type="PANTHER" id="PTHR33119:SF1">
    <property type="entry name" value="FE2OG DIOXYGENASE DOMAIN-CONTAINING PROTEIN"/>
    <property type="match status" value="1"/>
</dbReference>
<comment type="caution">
    <text evidence="2">The sequence shown here is derived from an EMBL/GenBank/DDBJ whole genome shotgun (WGS) entry which is preliminary data.</text>
</comment>
<proteinExistence type="predicted"/>
<reference evidence="2 3" key="1">
    <citation type="submission" date="2015-12" db="EMBL/GenBank/DDBJ databases">
        <title>The genome of Folsomia candida.</title>
        <authorList>
            <person name="Faddeeva A."/>
            <person name="Derks M.F."/>
            <person name="Anvar Y."/>
            <person name="Smit S."/>
            <person name="Van Straalen N."/>
            <person name="Roelofs D."/>
        </authorList>
    </citation>
    <scope>NUCLEOTIDE SEQUENCE [LARGE SCALE GENOMIC DNA]</scope>
    <source>
        <strain evidence="2 3">VU population</strain>
        <tissue evidence="2">Whole body</tissue>
    </source>
</reference>
<dbReference type="Pfam" id="PF14033">
    <property type="entry name" value="DUF4246"/>
    <property type="match status" value="1"/>
</dbReference>
<dbReference type="OrthoDB" id="415532at2759"/>
<evidence type="ECO:0000313" key="2">
    <source>
        <dbReference type="EMBL" id="OXA38873.1"/>
    </source>
</evidence>
<dbReference type="AlphaFoldDB" id="A0A226D117"/>
<gene>
    <name evidence="2" type="ORF">Fcan01_26435</name>
</gene>
<sequence>MNEKSPKYDGEYEYFSKPENDKYALTHAEAFLGLGRPGAHIESGLFKTYCVPVRPSGPYGLEPALHLEASSEHNLPPTEIEIIQGRSIVFKNSLSRRSTPFELVDPTRRGHLKFITFFLVDPGTTVLSTAKVPCQKKSWYLGQVKEILGSKLPLKIVERIVLFLTSHPLGPHEIYLDDDEADKVSEAVQRGRLDWRMCREAYYAPCKSAPHVGPHTDLPKKRNIYP</sequence>
<protein>
    <recommendedName>
        <fullName evidence="1">DUF4246 domain-containing protein</fullName>
    </recommendedName>
</protein>
<dbReference type="STRING" id="158441.A0A226D117"/>
<accession>A0A226D117</accession>
<dbReference type="InterPro" id="IPR025340">
    <property type="entry name" value="DUF4246"/>
</dbReference>
<evidence type="ECO:0000259" key="1">
    <source>
        <dbReference type="Pfam" id="PF14033"/>
    </source>
</evidence>
<dbReference type="Proteomes" id="UP000198287">
    <property type="component" value="Unassembled WGS sequence"/>
</dbReference>
<dbReference type="InterPro" id="IPR049192">
    <property type="entry name" value="DUF4246_C"/>
</dbReference>
<keyword evidence="3" id="KW-1185">Reference proteome</keyword>
<feature type="domain" description="DUF4246" evidence="1">
    <location>
        <begin position="79"/>
        <end position="140"/>
    </location>
</feature>